<evidence type="ECO:0000259" key="3">
    <source>
        <dbReference type="Pfam" id="PF04998"/>
    </source>
</evidence>
<comment type="caution">
    <text evidence="4">The sequence shown here is derived from an EMBL/GenBank/DDBJ whole genome shotgun (WGS) entry which is preliminary data.</text>
</comment>
<accession>A0A645DT33</accession>
<dbReference type="GO" id="GO:0006351">
    <property type="term" value="P:DNA-templated transcription"/>
    <property type="evidence" value="ECO:0007669"/>
    <property type="project" value="InterPro"/>
</dbReference>
<evidence type="ECO:0000256" key="1">
    <source>
        <dbReference type="ARBA" id="ARBA00022723"/>
    </source>
</evidence>
<name>A0A645DT33_9ZZZZ</name>
<dbReference type="InterPro" id="IPR007081">
    <property type="entry name" value="RNA_pol_Rpb1_5"/>
</dbReference>
<sequence>MNIPLIGDAAEDEGVARRIAFEIETTVLDNVASLKADSTNMVIEVQLINSALSARGLTKEEIADKLNKVRLLRGLVEVRDFDILIRCDEPSFKKLQMIYEAAKAAKIKGIDGITRAVLARDEKTGRWYIVTEGSNLKEVLKVPSVDAERTMTNSILEIGEVLGIEAARNSIIKEAKGTLGEAGLNVDTRHIMLVSDLMTNDGAVKAIGRHGISGRKSSVLARAAFEITAPHLLRAAMNGEVDNLEGVAENIIVGQPVTLGTGAVNLVYSPKKKKGDKK</sequence>
<protein>
    <recommendedName>
        <fullName evidence="3">RNA polymerase Rpb1 domain-containing protein</fullName>
    </recommendedName>
</protein>
<dbReference type="SUPFAM" id="SSF64484">
    <property type="entry name" value="beta and beta-prime subunits of DNA dependent RNA-polymerase"/>
    <property type="match status" value="1"/>
</dbReference>
<reference evidence="4" key="1">
    <citation type="submission" date="2019-08" db="EMBL/GenBank/DDBJ databases">
        <authorList>
            <person name="Kucharzyk K."/>
            <person name="Murdoch R.W."/>
            <person name="Higgins S."/>
            <person name="Loffler F."/>
        </authorList>
    </citation>
    <scope>NUCLEOTIDE SEQUENCE</scope>
</reference>
<keyword evidence="2" id="KW-0862">Zinc</keyword>
<keyword evidence="1" id="KW-0479">Metal-binding</keyword>
<dbReference type="PANTHER" id="PTHR48446">
    <property type="entry name" value="DNA-DIRECTED RNA POLYMERASE SUBUNIT BETA' N-TERMINAL SECTION"/>
    <property type="match status" value="1"/>
</dbReference>
<dbReference type="Pfam" id="PF04998">
    <property type="entry name" value="RNA_pol_Rpb1_5"/>
    <property type="match status" value="1"/>
</dbReference>
<dbReference type="AlphaFoldDB" id="A0A645DT33"/>
<dbReference type="GO" id="GO:0003677">
    <property type="term" value="F:DNA binding"/>
    <property type="evidence" value="ECO:0007669"/>
    <property type="project" value="InterPro"/>
</dbReference>
<dbReference type="PANTHER" id="PTHR48446:SF1">
    <property type="entry name" value="DNA-DIRECTED RNA POLYMERASE SUBUNIT BETA' N-TERMINAL SECTION"/>
    <property type="match status" value="1"/>
</dbReference>
<evidence type="ECO:0000313" key="4">
    <source>
        <dbReference type="EMBL" id="MPM92481.1"/>
    </source>
</evidence>
<feature type="domain" description="RNA polymerase Rpb1" evidence="3">
    <location>
        <begin position="78"/>
        <end position="218"/>
    </location>
</feature>
<dbReference type="GO" id="GO:0003899">
    <property type="term" value="F:DNA-directed RNA polymerase activity"/>
    <property type="evidence" value="ECO:0007669"/>
    <property type="project" value="InterPro"/>
</dbReference>
<gene>
    <name evidence="4" type="ORF">SDC9_139616</name>
</gene>
<organism evidence="4">
    <name type="scientific">bioreactor metagenome</name>
    <dbReference type="NCBI Taxonomy" id="1076179"/>
    <lineage>
        <taxon>unclassified sequences</taxon>
        <taxon>metagenomes</taxon>
        <taxon>ecological metagenomes</taxon>
    </lineage>
</organism>
<dbReference type="EMBL" id="VSSQ01039414">
    <property type="protein sequence ID" value="MPM92481.1"/>
    <property type="molecule type" value="Genomic_DNA"/>
</dbReference>
<proteinExistence type="predicted"/>
<dbReference type="GO" id="GO:0046872">
    <property type="term" value="F:metal ion binding"/>
    <property type="evidence" value="ECO:0007669"/>
    <property type="project" value="UniProtKB-KW"/>
</dbReference>
<evidence type="ECO:0000256" key="2">
    <source>
        <dbReference type="ARBA" id="ARBA00022833"/>
    </source>
</evidence>
<dbReference type="Gene3D" id="1.10.150.390">
    <property type="match status" value="1"/>
</dbReference>
<dbReference type="InterPro" id="IPR015700">
    <property type="entry name" value="RPC1"/>
</dbReference>